<evidence type="ECO:0000313" key="7">
    <source>
        <dbReference type="Proteomes" id="UP000184301"/>
    </source>
</evidence>
<sequence length="383" mass="42820">MKKIVIIGANSFQNPLIVRAKEMGYETHVFAWQDGSVGERTADVFYPISIIEKEKILEECRKINPCAVVTIASDLAAITANYIANALGLPANSEACVKKSTNKYLMRQSFNKAGVSVPRFIKVSLADFEKQAEGLTYPLIVKPTDRSGSRSITEVADKTKLRAAVERAVGDSFEKKAIVEEYIDGEEYSFESISYQGKHTRLAVTKKYTTGRPHYIENGHIEPSGLSDEVLERVTTEIFRALDALEIENGASHAEFRINGKGKIGIIEIGARMGGDCIGSDLVRISTGYDYVRMVIQTALGMRPDFSRVQEPKIAWIRFLMTRNEVINFQKIRETFAEKISFVSEIDKSEHEVIDSSSRLGYFIMALDCVDEVEEVTDLVETE</sequence>
<feature type="domain" description="ATP-grasp" evidence="5">
    <location>
        <begin position="107"/>
        <end position="300"/>
    </location>
</feature>
<organism evidence="6 7">
    <name type="scientific">Hespellia stercorisuis DSM 15480</name>
    <dbReference type="NCBI Taxonomy" id="1121950"/>
    <lineage>
        <taxon>Bacteria</taxon>
        <taxon>Bacillati</taxon>
        <taxon>Bacillota</taxon>
        <taxon>Clostridia</taxon>
        <taxon>Lachnospirales</taxon>
        <taxon>Lachnospiraceae</taxon>
        <taxon>Hespellia</taxon>
    </lineage>
</organism>
<dbReference type="PANTHER" id="PTHR43585:SF2">
    <property type="entry name" value="ATP-GRASP ENZYME FSQD"/>
    <property type="match status" value="1"/>
</dbReference>
<dbReference type="GO" id="GO:0005524">
    <property type="term" value="F:ATP binding"/>
    <property type="evidence" value="ECO:0007669"/>
    <property type="project" value="UniProtKB-UniRule"/>
</dbReference>
<dbReference type="GO" id="GO:0046872">
    <property type="term" value="F:metal ion binding"/>
    <property type="evidence" value="ECO:0007669"/>
    <property type="project" value="InterPro"/>
</dbReference>
<dbReference type="Gene3D" id="3.40.50.20">
    <property type="match status" value="1"/>
</dbReference>
<keyword evidence="1" id="KW-0436">Ligase</keyword>
<dbReference type="Pfam" id="PF13535">
    <property type="entry name" value="ATP-grasp_4"/>
    <property type="match status" value="1"/>
</dbReference>
<proteinExistence type="predicted"/>
<name>A0A1M6V2G3_9FIRM</name>
<evidence type="ECO:0000256" key="1">
    <source>
        <dbReference type="ARBA" id="ARBA00022598"/>
    </source>
</evidence>
<dbReference type="OrthoDB" id="9803907at2"/>
<evidence type="ECO:0000313" key="6">
    <source>
        <dbReference type="EMBL" id="SHK75545.1"/>
    </source>
</evidence>
<protein>
    <submittedName>
        <fullName evidence="6">Biotin carboxylase</fullName>
    </submittedName>
</protein>
<accession>A0A1M6V2G3</accession>
<keyword evidence="7" id="KW-1185">Reference proteome</keyword>
<dbReference type="InterPro" id="IPR013815">
    <property type="entry name" value="ATP_grasp_subdomain_1"/>
</dbReference>
<dbReference type="PROSITE" id="PS50975">
    <property type="entry name" value="ATP_GRASP"/>
    <property type="match status" value="1"/>
</dbReference>
<reference evidence="6 7" key="1">
    <citation type="submission" date="2016-11" db="EMBL/GenBank/DDBJ databases">
        <authorList>
            <person name="Jaros S."/>
            <person name="Januszkiewicz K."/>
            <person name="Wedrychowicz H."/>
        </authorList>
    </citation>
    <scope>NUCLEOTIDE SEQUENCE [LARGE SCALE GENOMIC DNA]</scope>
    <source>
        <strain evidence="6 7">DSM 15480</strain>
    </source>
</reference>
<dbReference type="AlphaFoldDB" id="A0A1M6V2G3"/>
<keyword evidence="2 4" id="KW-0547">Nucleotide-binding</keyword>
<evidence type="ECO:0000256" key="4">
    <source>
        <dbReference type="PROSITE-ProRule" id="PRU00409"/>
    </source>
</evidence>
<dbReference type="GO" id="GO:0016874">
    <property type="term" value="F:ligase activity"/>
    <property type="evidence" value="ECO:0007669"/>
    <property type="project" value="UniProtKB-KW"/>
</dbReference>
<keyword evidence="3 4" id="KW-0067">ATP-binding</keyword>
<dbReference type="PANTHER" id="PTHR43585">
    <property type="entry name" value="FUMIPYRROLE BIOSYNTHESIS PROTEIN C"/>
    <property type="match status" value="1"/>
</dbReference>
<dbReference type="Gene3D" id="3.30.1490.20">
    <property type="entry name" value="ATP-grasp fold, A domain"/>
    <property type="match status" value="1"/>
</dbReference>
<evidence type="ECO:0000256" key="3">
    <source>
        <dbReference type="ARBA" id="ARBA00022840"/>
    </source>
</evidence>
<gene>
    <name evidence="6" type="ORF">SAMN02745243_03665</name>
</gene>
<dbReference type="SUPFAM" id="SSF56059">
    <property type="entry name" value="Glutathione synthetase ATP-binding domain-like"/>
    <property type="match status" value="1"/>
</dbReference>
<dbReference type="Gene3D" id="3.30.470.20">
    <property type="entry name" value="ATP-grasp fold, B domain"/>
    <property type="match status" value="1"/>
</dbReference>
<dbReference type="InterPro" id="IPR052032">
    <property type="entry name" value="ATP-dep_AA_Ligase"/>
</dbReference>
<evidence type="ECO:0000259" key="5">
    <source>
        <dbReference type="PROSITE" id="PS50975"/>
    </source>
</evidence>
<dbReference type="Proteomes" id="UP000184301">
    <property type="component" value="Unassembled WGS sequence"/>
</dbReference>
<dbReference type="STRING" id="1121950.SAMN02745243_03665"/>
<dbReference type="RefSeq" id="WP_073112964.1">
    <property type="nucleotide sequence ID" value="NZ_FQZY01000082.1"/>
</dbReference>
<evidence type="ECO:0000256" key="2">
    <source>
        <dbReference type="ARBA" id="ARBA00022741"/>
    </source>
</evidence>
<dbReference type="EMBL" id="FQZY01000082">
    <property type="protein sequence ID" value="SHK75545.1"/>
    <property type="molecule type" value="Genomic_DNA"/>
</dbReference>
<dbReference type="InterPro" id="IPR011761">
    <property type="entry name" value="ATP-grasp"/>
</dbReference>